<proteinExistence type="predicted"/>
<evidence type="ECO:0000313" key="5">
    <source>
        <dbReference type="EMBL" id="SNX81565.1"/>
    </source>
</evidence>
<dbReference type="EMBL" id="OAPG01000001">
    <property type="protein sequence ID" value="SNX81565.1"/>
    <property type="molecule type" value="Genomic_DNA"/>
</dbReference>
<feature type="region of interest" description="Disordered" evidence="3">
    <location>
        <begin position="301"/>
        <end position="354"/>
    </location>
</feature>
<accession>A0AAJ4XGF6</accession>
<keyword evidence="1 2" id="KW-0694">RNA-binding</keyword>
<dbReference type="GO" id="GO:0005634">
    <property type="term" value="C:nucleus"/>
    <property type="evidence" value="ECO:0007669"/>
    <property type="project" value="TreeGrafter"/>
</dbReference>
<comment type="caution">
    <text evidence="5">The sequence shown here is derived from an EMBL/GenBank/DDBJ whole genome shotgun (WGS) entry which is preliminary data.</text>
</comment>
<evidence type="ECO:0000256" key="2">
    <source>
        <dbReference type="PROSITE-ProRule" id="PRU00176"/>
    </source>
</evidence>
<dbReference type="SUPFAM" id="SSF54928">
    <property type="entry name" value="RNA-binding domain, RBD"/>
    <property type="match status" value="1"/>
</dbReference>
<dbReference type="Gene3D" id="3.30.70.330">
    <property type="match status" value="2"/>
</dbReference>
<dbReference type="InterPro" id="IPR035979">
    <property type="entry name" value="RBD_domain_sf"/>
</dbReference>
<keyword evidence="6" id="KW-1185">Reference proteome</keyword>
<organism evidence="5 6">
    <name type="scientific">Melanopsichium pennsylvanicum</name>
    <dbReference type="NCBI Taxonomy" id="63383"/>
    <lineage>
        <taxon>Eukaryota</taxon>
        <taxon>Fungi</taxon>
        <taxon>Dikarya</taxon>
        <taxon>Basidiomycota</taxon>
        <taxon>Ustilaginomycotina</taxon>
        <taxon>Ustilaginomycetes</taxon>
        <taxon>Ustilaginales</taxon>
        <taxon>Ustilaginaceae</taxon>
        <taxon>Melanopsichium</taxon>
    </lineage>
</organism>
<dbReference type="CDD" id="cd00590">
    <property type="entry name" value="RRM_SF"/>
    <property type="match status" value="1"/>
</dbReference>
<dbReference type="PROSITE" id="PS50102">
    <property type="entry name" value="RRM"/>
    <property type="match status" value="1"/>
</dbReference>
<sequence>MRGGRERAQRNLYVLNLPLDATTDQFEALFAQYGKVEHAVILATLDHLARRRGFILMSDPAQARAAIDSLDSHTWHNYRLEVSFAIVQRSGTPFSQETTESPRDERIPQSKPSGVVSQPDEHQTQADVLVEPARISARHQAQQGRLDATLLLSGLDKTVISSSAMIRALTEPFGHVAELFYHDQPQDLGSGGHATIVYCCPSSASLARLALHGLTVGRRRVQAGLAGMAQITIEYVRRTEAEDLNDSAAHLPEQLYSAGPRAIASQNPETSGLSMISDQVGAGSAYASSAEAGATSYVSQFSDHSQGTRPDRFRPCGSSSGAADELVSDDSVFKQKRSLPRPIGDERQRSGVRE</sequence>
<dbReference type="InterPro" id="IPR012677">
    <property type="entry name" value="Nucleotide-bd_a/b_plait_sf"/>
</dbReference>
<gene>
    <name evidence="5" type="ORF">MEPE_00270</name>
</gene>
<reference evidence="5" key="1">
    <citation type="submission" date="2023-10" db="EMBL/GenBank/DDBJ databases">
        <authorList>
            <person name="Guldener U."/>
        </authorList>
    </citation>
    <scope>NUCLEOTIDE SEQUENCE</scope>
    <source>
        <strain evidence="5">Mp4</strain>
    </source>
</reference>
<dbReference type="GO" id="GO:0003729">
    <property type="term" value="F:mRNA binding"/>
    <property type="evidence" value="ECO:0007669"/>
    <property type="project" value="TreeGrafter"/>
</dbReference>
<feature type="compositionally biased region" description="Basic and acidic residues" evidence="3">
    <location>
        <begin position="343"/>
        <end position="354"/>
    </location>
</feature>
<dbReference type="InterPro" id="IPR050502">
    <property type="entry name" value="Euk_RNA-bind_prot"/>
</dbReference>
<dbReference type="Pfam" id="PF00076">
    <property type="entry name" value="RRM_1"/>
    <property type="match status" value="1"/>
</dbReference>
<dbReference type="AlphaFoldDB" id="A0AAJ4XGF6"/>
<feature type="domain" description="RRM" evidence="4">
    <location>
        <begin position="10"/>
        <end position="87"/>
    </location>
</feature>
<dbReference type="Proteomes" id="UP001294444">
    <property type="component" value="Unassembled WGS sequence"/>
</dbReference>
<evidence type="ECO:0000256" key="3">
    <source>
        <dbReference type="SAM" id="MobiDB-lite"/>
    </source>
</evidence>
<evidence type="ECO:0000259" key="4">
    <source>
        <dbReference type="PROSITE" id="PS50102"/>
    </source>
</evidence>
<protein>
    <recommendedName>
        <fullName evidence="4">RRM domain-containing protein</fullName>
    </recommendedName>
</protein>
<dbReference type="SMART" id="SM00360">
    <property type="entry name" value="RRM"/>
    <property type="match status" value="2"/>
</dbReference>
<dbReference type="PANTHER" id="PTHR48025:SF1">
    <property type="entry name" value="RRM DOMAIN-CONTAINING PROTEIN"/>
    <property type="match status" value="1"/>
</dbReference>
<feature type="region of interest" description="Disordered" evidence="3">
    <location>
        <begin position="91"/>
        <end position="123"/>
    </location>
</feature>
<name>A0AAJ4XGF6_9BASI</name>
<dbReference type="InterPro" id="IPR000504">
    <property type="entry name" value="RRM_dom"/>
</dbReference>
<evidence type="ECO:0000256" key="1">
    <source>
        <dbReference type="ARBA" id="ARBA00022884"/>
    </source>
</evidence>
<dbReference type="PANTHER" id="PTHR48025">
    <property type="entry name" value="OS02G0815200 PROTEIN"/>
    <property type="match status" value="1"/>
</dbReference>
<evidence type="ECO:0000313" key="6">
    <source>
        <dbReference type="Proteomes" id="UP001294444"/>
    </source>
</evidence>